<dbReference type="OrthoDB" id="2432912at2759"/>
<feature type="compositionally biased region" description="Acidic residues" evidence="1">
    <location>
        <begin position="13"/>
        <end position="50"/>
    </location>
</feature>
<evidence type="ECO:0000313" key="2">
    <source>
        <dbReference type="EMBL" id="KAG0298638.1"/>
    </source>
</evidence>
<name>A0A9P6QSL7_9FUNG</name>
<reference evidence="2" key="1">
    <citation type="journal article" date="2020" name="Fungal Divers.">
        <title>Resolving the Mortierellaceae phylogeny through synthesis of multi-gene phylogenetics and phylogenomics.</title>
        <authorList>
            <person name="Vandepol N."/>
            <person name="Liber J."/>
            <person name="Desiro A."/>
            <person name="Na H."/>
            <person name="Kennedy M."/>
            <person name="Barry K."/>
            <person name="Grigoriev I.V."/>
            <person name="Miller A.N."/>
            <person name="O'Donnell K."/>
            <person name="Stajich J.E."/>
            <person name="Bonito G."/>
        </authorList>
    </citation>
    <scope>NUCLEOTIDE SEQUENCE</scope>
    <source>
        <strain evidence="2">NVP60</strain>
    </source>
</reference>
<comment type="caution">
    <text evidence="2">The sequence shown here is derived from an EMBL/GenBank/DDBJ whole genome shotgun (WGS) entry which is preliminary data.</text>
</comment>
<feature type="region of interest" description="Disordered" evidence="1">
    <location>
        <begin position="1"/>
        <end position="58"/>
    </location>
</feature>
<organism evidence="2 3">
    <name type="scientific">Linnemannia gamsii</name>
    <dbReference type="NCBI Taxonomy" id="64522"/>
    <lineage>
        <taxon>Eukaryota</taxon>
        <taxon>Fungi</taxon>
        <taxon>Fungi incertae sedis</taxon>
        <taxon>Mucoromycota</taxon>
        <taxon>Mortierellomycotina</taxon>
        <taxon>Mortierellomycetes</taxon>
        <taxon>Mortierellales</taxon>
        <taxon>Mortierellaceae</taxon>
        <taxon>Linnemannia</taxon>
    </lineage>
</organism>
<gene>
    <name evidence="2" type="ORF">BGZ97_003995</name>
</gene>
<accession>A0A9P6QSL7</accession>
<protein>
    <submittedName>
        <fullName evidence="2">Uncharacterized protein</fullName>
    </submittedName>
</protein>
<evidence type="ECO:0000256" key="1">
    <source>
        <dbReference type="SAM" id="MobiDB-lite"/>
    </source>
</evidence>
<keyword evidence="3" id="KW-1185">Reference proteome</keyword>
<sequence length="145" mass="16596">MSKVLTPAMDADMSMDEDLDDCGGHEDDDDDDEDEDESEEEDEEDGEAEEQQVAVEEKDLPLLTIPIVDPEGSRFDELLYWIYTNNSERWLTHFTPQNYESILKNIVYLNMTTPEVLAICHAFEQSPANEYGQVPQGTADEHFML</sequence>
<dbReference type="AlphaFoldDB" id="A0A9P6QSL7"/>
<dbReference type="Proteomes" id="UP000823405">
    <property type="component" value="Unassembled WGS sequence"/>
</dbReference>
<proteinExistence type="predicted"/>
<evidence type="ECO:0000313" key="3">
    <source>
        <dbReference type="Proteomes" id="UP000823405"/>
    </source>
</evidence>
<dbReference type="EMBL" id="JAAAIN010001978">
    <property type="protein sequence ID" value="KAG0298638.1"/>
    <property type="molecule type" value="Genomic_DNA"/>
</dbReference>